<dbReference type="GO" id="GO:0004519">
    <property type="term" value="F:endonuclease activity"/>
    <property type="evidence" value="ECO:0007669"/>
    <property type="project" value="UniProtKB-KW"/>
</dbReference>
<dbReference type="EMBL" id="JAELXS010000006">
    <property type="protein sequence ID" value="MBJ6122589.1"/>
    <property type="molecule type" value="Genomic_DNA"/>
</dbReference>
<dbReference type="PANTHER" id="PTHR38590">
    <property type="entry name" value="BLL0828 PROTEIN"/>
    <property type="match status" value="1"/>
</dbReference>
<sequence length="135" mass="15125">MLRPEVPLARKLRRTMSLPEVLVWQHLRAKRTGQKFRRQYPVGPYVADFYCRQAALIVEVDGEAHRRGDRPARDAVRDDYFTGNGYRVLRIAAADVLRDVDAVVTAIVATAANPLHHSPAASGPPPRAGEDWEIS</sequence>
<accession>A0ABS0XRC3</accession>
<keyword evidence="3" id="KW-0255">Endonuclease</keyword>
<dbReference type="InterPro" id="IPR007569">
    <property type="entry name" value="DUF559"/>
</dbReference>
<feature type="domain" description="DUF559" evidence="2">
    <location>
        <begin position="8"/>
        <end position="109"/>
    </location>
</feature>
<dbReference type="InterPro" id="IPR011335">
    <property type="entry name" value="Restrct_endonuc-II-like"/>
</dbReference>
<dbReference type="Proteomes" id="UP000640426">
    <property type="component" value="Unassembled WGS sequence"/>
</dbReference>
<evidence type="ECO:0000313" key="3">
    <source>
        <dbReference type="EMBL" id="MBJ6122589.1"/>
    </source>
</evidence>
<keyword evidence="3" id="KW-0378">Hydrolase</keyword>
<dbReference type="CDD" id="cd01038">
    <property type="entry name" value="Endonuclease_DUF559"/>
    <property type="match status" value="1"/>
</dbReference>
<dbReference type="SUPFAM" id="SSF52980">
    <property type="entry name" value="Restriction endonuclease-like"/>
    <property type="match status" value="1"/>
</dbReference>
<name>A0ABS0XRC3_9SPHN</name>
<organism evidence="3 4">
    <name type="scientific">Sphingomonas mollis</name>
    <dbReference type="NCBI Taxonomy" id="2795726"/>
    <lineage>
        <taxon>Bacteria</taxon>
        <taxon>Pseudomonadati</taxon>
        <taxon>Pseudomonadota</taxon>
        <taxon>Alphaproteobacteria</taxon>
        <taxon>Sphingomonadales</taxon>
        <taxon>Sphingomonadaceae</taxon>
        <taxon>Sphingomonas</taxon>
    </lineage>
</organism>
<feature type="region of interest" description="Disordered" evidence="1">
    <location>
        <begin position="115"/>
        <end position="135"/>
    </location>
</feature>
<dbReference type="PANTHER" id="PTHR38590:SF1">
    <property type="entry name" value="BLL0828 PROTEIN"/>
    <property type="match status" value="1"/>
</dbReference>
<dbReference type="Pfam" id="PF04480">
    <property type="entry name" value="DUF559"/>
    <property type="match status" value="1"/>
</dbReference>
<reference evidence="4" key="1">
    <citation type="submission" date="2020-12" db="EMBL/GenBank/DDBJ databases">
        <title>Hymenobacter sp.</title>
        <authorList>
            <person name="Kim M.K."/>
        </authorList>
    </citation>
    <scope>NUCLEOTIDE SEQUENCE [LARGE SCALE GENOMIC DNA]</scope>
    <source>
        <strain evidence="4">BT553</strain>
    </source>
</reference>
<protein>
    <submittedName>
        <fullName evidence="3">Endonuclease domain-containing protein</fullName>
    </submittedName>
</protein>
<keyword evidence="3" id="KW-0540">Nuclease</keyword>
<comment type="caution">
    <text evidence="3">The sequence shown here is derived from an EMBL/GenBank/DDBJ whole genome shotgun (WGS) entry which is preliminary data.</text>
</comment>
<evidence type="ECO:0000256" key="1">
    <source>
        <dbReference type="SAM" id="MobiDB-lite"/>
    </source>
</evidence>
<dbReference type="InterPro" id="IPR047216">
    <property type="entry name" value="Endonuclease_DUF559_bact"/>
</dbReference>
<gene>
    <name evidence="3" type="ORF">JAO74_12380</name>
</gene>
<dbReference type="Gene3D" id="3.40.960.10">
    <property type="entry name" value="VSR Endonuclease"/>
    <property type="match status" value="1"/>
</dbReference>
<evidence type="ECO:0000259" key="2">
    <source>
        <dbReference type="Pfam" id="PF04480"/>
    </source>
</evidence>
<keyword evidence="4" id="KW-1185">Reference proteome</keyword>
<evidence type="ECO:0000313" key="4">
    <source>
        <dbReference type="Proteomes" id="UP000640426"/>
    </source>
</evidence>
<proteinExistence type="predicted"/>
<dbReference type="RefSeq" id="WP_199038358.1">
    <property type="nucleotide sequence ID" value="NZ_JAELXS010000006.1"/>
</dbReference>